<accession>A0A495BIU3</accession>
<organism evidence="17 18">
    <name type="scientific">Vogesella indigofera</name>
    <name type="common">Pseudomonas indigofera</name>
    <dbReference type="NCBI Taxonomy" id="45465"/>
    <lineage>
        <taxon>Bacteria</taxon>
        <taxon>Pseudomonadati</taxon>
        <taxon>Pseudomonadota</taxon>
        <taxon>Betaproteobacteria</taxon>
        <taxon>Neisseriales</taxon>
        <taxon>Chromobacteriaceae</taxon>
        <taxon>Vogesella</taxon>
    </lineage>
</organism>
<dbReference type="Gene3D" id="3.50.30.10">
    <property type="entry name" value="Phosphohistidine domain"/>
    <property type="match status" value="1"/>
</dbReference>
<evidence type="ECO:0000256" key="14">
    <source>
        <dbReference type="ARBA" id="ARBA00022842"/>
    </source>
</evidence>
<dbReference type="EC" id="2.7.3.9" evidence="5"/>
<dbReference type="Pfam" id="PF02896">
    <property type="entry name" value="PEP-utilizers_C"/>
    <property type="match status" value="1"/>
</dbReference>
<evidence type="ECO:0000259" key="15">
    <source>
        <dbReference type="PROSITE" id="PS51094"/>
    </source>
</evidence>
<dbReference type="InterPro" id="IPR002178">
    <property type="entry name" value="PTS_EIIA_type-2_dom"/>
</dbReference>
<evidence type="ECO:0000256" key="8">
    <source>
        <dbReference type="ARBA" id="ARBA00022553"/>
    </source>
</evidence>
<dbReference type="Pfam" id="PF00359">
    <property type="entry name" value="PTS_EIIA_2"/>
    <property type="match status" value="1"/>
</dbReference>
<dbReference type="GO" id="GO:0046872">
    <property type="term" value="F:metal ion binding"/>
    <property type="evidence" value="ECO:0007669"/>
    <property type="project" value="UniProtKB-KW"/>
</dbReference>
<dbReference type="PANTHER" id="PTHR46244:SF6">
    <property type="entry name" value="PHOSPHOENOLPYRUVATE-PROTEIN PHOSPHOTRANSFERASE"/>
    <property type="match status" value="1"/>
</dbReference>
<keyword evidence="13" id="KW-0418">Kinase</keyword>
<dbReference type="InterPro" id="IPR015813">
    <property type="entry name" value="Pyrv/PenolPyrv_kinase-like_dom"/>
</dbReference>
<dbReference type="Gene3D" id="3.40.930.10">
    <property type="entry name" value="Mannitol-specific EII, Chain A"/>
    <property type="match status" value="1"/>
</dbReference>
<dbReference type="InterPro" id="IPR000032">
    <property type="entry name" value="HPr-like"/>
</dbReference>
<dbReference type="PROSITE" id="PS51350">
    <property type="entry name" value="PTS_HPR_DOM"/>
    <property type="match status" value="1"/>
</dbReference>
<proteinExistence type="inferred from homology"/>
<evidence type="ECO:0000313" key="17">
    <source>
        <dbReference type="EMBL" id="RKQ61269.1"/>
    </source>
</evidence>
<evidence type="ECO:0000256" key="11">
    <source>
        <dbReference type="ARBA" id="ARBA00022683"/>
    </source>
</evidence>
<dbReference type="GO" id="GO:0009401">
    <property type="term" value="P:phosphoenolpyruvate-dependent sugar phosphotransferase system"/>
    <property type="evidence" value="ECO:0007669"/>
    <property type="project" value="UniProtKB-KW"/>
</dbReference>
<evidence type="ECO:0000256" key="12">
    <source>
        <dbReference type="ARBA" id="ARBA00022723"/>
    </source>
</evidence>
<dbReference type="InterPro" id="IPR035895">
    <property type="entry name" value="HPr-like_sf"/>
</dbReference>
<comment type="subcellular location">
    <subcellularLocation>
        <location evidence="3">Cytoplasm</location>
    </subcellularLocation>
</comment>
<comment type="cofactor">
    <cofactor evidence="2">
        <name>Mg(2+)</name>
        <dbReference type="ChEBI" id="CHEBI:18420"/>
    </cofactor>
</comment>
<dbReference type="Gene3D" id="3.20.20.60">
    <property type="entry name" value="Phosphoenolpyruvate-binding domains"/>
    <property type="match status" value="1"/>
</dbReference>
<dbReference type="PRINTS" id="PR00107">
    <property type="entry name" value="PHOSPHOCPHPR"/>
</dbReference>
<dbReference type="Proteomes" id="UP000279384">
    <property type="component" value="Unassembled WGS sequence"/>
</dbReference>
<evidence type="ECO:0000256" key="2">
    <source>
        <dbReference type="ARBA" id="ARBA00001946"/>
    </source>
</evidence>
<comment type="caution">
    <text evidence="17">The sequence shown here is derived from an EMBL/GenBank/DDBJ whole genome shotgun (WGS) entry which is preliminary data.</text>
</comment>
<protein>
    <recommendedName>
        <fullName evidence="5">phosphoenolpyruvate--protein phosphotransferase</fullName>
        <ecNumber evidence="5">2.7.3.9</ecNumber>
    </recommendedName>
</protein>
<keyword evidence="14" id="KW-0460">Magnesium</keyword>
<dbReference type="PANTHER" id="PTHR46244">
    <property type="entry name" value="PHOSPHOENOLPYRUVATE-PROTEIN PHOSPHOTRANSFERASE"/>
    <property type="match status" value="1"/>
</dbReference>
<reference evidence="17 18" key="1">
    <citation type="submission" date="2018-10" db="EMBL/GenBank/DDBJ databases">
        <title>Genomic Encyclopedia of Type Strains, Phase IV (KMG-IV): sequencing the most valuable type-strain genomes for metagenomic binning, comparative biology and taxonomic classification.</title>
        <authorList>
            <person name="Goeker M."/>
        </authorList>
    </citation>
    <scope>NUCLEOTIDE SEQUENCE [LARGE SCALE GENOMIC DNA]</scope>
    <source>
        <strain evidence="17 18">DSM 3303</strain>
    </source>
</reference>
<dbReference type="RefSeq" id="WP_120809896.1">
    <property type="nucleotide sequence ID" value="NZ_RBID01000011.1"/>
</dbReference>
<keyword evidence="8" id="KW-0597">Phosphoprotein</keyword>
<keyword evidence="12" id="KW-0479">Metal-binding</keyword>
<name>A0A495BIU3_VOGIN</name>
<dbReference type="Pfam" id="PF00381">
    <property type="entry name" value="PTS-HPr"/>
    <property type="match status" value="1"/>
</dbReference>
<dbReference type="CDD" id="cd00211">
    <property type="entry name" value="PTS_IIA_fru"/>
    <property type="match status" value="1"/>
</dbReference>
<keyword evidence="6" id="KW-0813">Transport</keyword>
<evidence type="ECO:0000256" key="10">
    <source>
        <dbReference type="ARBA" id="ARBA00022679"/>
    </source>
</evidence>
<evidence type="ECO:0000256" key="5">
    <source>
        <dbReference type="ARBA" id="ARBA00012232"/>
    </source>
</evidence>
<sequence>MTTQIIRNELIQLGATVSEKTIAIKAAGELLAKAGRIAPAYIDSLLRRETVANTFLGHGVAIPHGMIEDRHLINETGIAILQVPEGVEWNPGQRVHLVIAIAAQSDEHIALLRRLTRLLQDEARLAELFTTADPYALISALDDSAVAPAAPQTAASDLSLSLSWQMNYPNGLHARPARLWTEQARRFAATLQIRNGNEVADAKNLIGLLQIGAEFGHQLHFSADGPDAAAALDALLAVANQLTAQEVADAEAARKAAANAKRQHWQAPGKILALRGISASPGLVIGQARVMKSQTIQVPDIPATLGYDGDLLENALQATREQLQTLAADTTRRLGKTEGSIFLAQAELLSDTDLITLTCQLMVEGHGVAWAWHEAVQRLADRLAALGNPLLAARATDLRDVGRRVLARLAPDLQLQDGAKTQGHNEILIANDLAPSDTATLNPQQTLALVTAQGGPTSHTAILARTLDLPAVVAAGAAVLDIQDGATLIVDGDSGTIYLNASDEDLASAQQWQQAQRDKQQQAASAAQQPAVTADGARQIEVAANVNRPEQVAAALQAGAEGVGLMRTEFLFLERDDAPDEEEQYQTYRGMLTALDGKPLVIRTLDIGGDKQVPYLNLPHEENPFLGVRGVRLLLRRPDLLLPQLRALYRAASHGPLSIMFPMVSTLAEVKALRAQCEQVRVALNAPVVPLGIMVEVPAAATMADRLAEHVDFFSVGTNDLTQYVLAIDRQHPELAAEADSLHPAVLRLIAQTVAGADAHGRWVGVCGGMAGDPLGAAILTGLGVAELSMSPRDIPGAKASIRAANLAELQQLAQRALNCDSAAEVRALTGATA</sequence>
<dbReference type="InterPro" id="IPR036618">
    <property type="entry name" value="PtsI_HPr-bd_sf"/>
</dbReference>
<evidence type="ECO:0000256" key="1">
    <source>
        <dbReference type="ARBA" id="ARBA00000683"/>
    </source>
</evidence>
<dbReference type="Pfam" id="PF00391">
    <property type="entry name" value="PEP-utilizers"/>
    <property type="match status" value="1"/>
</dbReference>
<keyword evidence="9" id="KW-0762">Sugar transport</keyword>
<dbReference type="InterPro" id="IPR000121">
    <property type="entry name" value="PEP_util_C"/>
</dbReference>
<comment type="similarity">
    <text evidence="4">Belongs to the PEP-utilizing enzyme family.</text>
</comment>
<dbReference type="AlphaFoldDB" id="A0A495BIU3"/>
<dbReference type="SUPFAM" id="SSF52009">
    <property type="entry name" value="Phosphohistidine domain"/>
    <property type="match status" value="1"/>
</dbReference>
<dbReference type="InterPro" id="IPR023151">
    <property type="entry name" value="PEP_util_CS"/>
</dbReference>
<dbReference type="SUPFAM" id="SSF55594">
    <property type="entry name" value="HPr-like"/>
    <property type="match status" value="1"/>
</dbReference>
<dbReference type="PROSITE" id="PS51094">
    <property type="entry name" value="PTS_EIIA_TYPE_2"/>
    <property type="match status" value="1"/>
</dbReference>
<dbReference type="PROSITE" id="PS00370">
    <property type="entry name" value="PEP_ENZYMES_PHOS_SITE"/>
    <property type="match status" value="1"/>
</dbReference>
<evidence type="ECO:0000256" key="9">
    <source>
        <dbReference type="ARBA" id="ARBA00022597"/>
    </source>
</evidence>
<keyword evidence="7" id="KW-0963">Cytoplasm</keyword>
<dbReference type="GO" id="GO:0005737">
    <property type="term" value="C:cytoplasm"/>
    <property type="evidence" value="ECO:0007669"/>
    <property type="project" value="UniProtKB-SubCell"/>
</dbReference>
<keyword evidence="10 17" id="KW-0808">Transferase</keyword>
<evidence type="ECO:0000256" key="4">
    <source>
        <dbReference type="ARBA" id="ARBA00007837"/>
    </source>
</evidence>
<comment type="catalytic activity">
    <reaction evidence="1">
        <text>L-histidyl-[protein] + phosphoenolpyruvate = N(pros)-phospho-L-histidyl-[protein] + pyruvate</text>
        <dbReference type="Rhea" id="RHEA:23880"/>
        <dbReference type="Rhea" id="RHEA-COMP:9745"/>
        <dbReference type="Rhea" id="RHEA-COMP:9746"/>
        <dbReference type="ChEBI" id="CHEBI:15361"/>
        <dbReference type="ChEBI" id="CHEBI:29979"/>
        <dbReference type="ChEBI" id="CHEBI:58702"/>
        <dbReference type="ChEBI" id="CHEBI:64837"/>
        <dbReference type="EC" id="2.7.3.9"/>
    </reaction>
</comment>
<dbReference type="PROSITE" id="PS00742">
    <property type="entry name" value="PEP_ENZYMES_2"/>
    <property type="match status" value="1"/>
</dbReference>
<feature type="domain" description="HPr" evidence="16">
    <location>
        <begin position="159"/>
        <end position="247"/>
    </location>
</feature>
<dbReference type="InterPro" id="IPR040442">
    <property type="entry name" value="Pyrv_kinase-like_dom_sf"/>
</dbReference>
<dbReference type="InterPro" id="IPR006318">
    <property type="entry name" value="PTS_EI-like"/>
</dbReference>
<dbReference type="GO" id="GO:0008965">
    <property type="term" value="F:phosphoenolpyruvate-protein phosphotransferase activity"/>
    <property type="evidence" value="ECO:0007669"/>
    <property type="project" value="UniProtKB-EC"/>
</dbReference>
<evidence type="ECO:0000256" key="7">
    <source>
        <dbReference type="ARBA" id="ARBA00022490"/>
    </source>
</evidence>
<dbReference type="InterPro" id="IPR018274">
    <property type="entry name" value="PEP_util_AS"/>
</dbReference>
<dbReference type="InterPro" id="IPR008279">
    <property type="entry name" value="PEP-util_enz_mobile_dom"/>
</dbReference>
<dbReference type="Pfam" id="PF05524">
    <property type="entry name" value="PEP-utilisers_N"/>
    <property type="match status" value="1"/>
</dbReference>
<evidence type="ECO:0000256" key="3">
    <source>
        <dbReference type="ARBA" id="ARBA00004496"/>
    </source>
</evidence>
<dbReference type="SUPFAM" id="SSF47831">
    <property type="entry name" value="Enzyme I of the PEP:sugar phosphotransferase system HPr-binding (sub)domain"/>
    <property type="match status" value="1"/>
</dbReference>
<dbReference type="GO" id="GO:0016301">
    <property type="term" value="F:kinase activity"/>
    <property type="evidence" value="ECO:0007669"/>
    <property type="project" value="UniProtKB-KW"/>
</dbReference>
<keyword evidence="17" id="KW-0670">Pyruvate</keyword>
<gene>
    <name evidence="17" type="ORF">C8E02_1038</name>
</gene>
<evidence type="ECO:0000259" key="16">
    <source>
        <dbReference type="PROSITE" id="PS51350"/>
    </source>
</evidence>
<dbReference type="InterPro" id="IPR008731">
    <property type="entry name" value="PTS_EIN"/>
</dbReference>
<evidence type="ECO:0000256" key="13">
    <source>
        <dbReference type="ARBA" id="ARBA00022777"/>
    </source>
</evidence>
<dbReference type="Gene3D" id="1.10.274.10">
    <property type="entry name" value="PtsI, HPr-binding domain"/>
    <property type="match status" value="1"/>
</dbReference>
<feature type="domain" description="PTS EIIA type-2" evidence="15">
    <location>
        <begin position="4"/>
        <end position="144"/>
    </location>
</feature>
<evidence type="ECO:0000256" key="6">
    <source>
        <dbReference type="ARBA" id="ARBA00022448"/>
    </source>
</evidence>
<evidence type="ECO:0000313" key="18">
    <source>
        <dbReference type="Proteomes" id="UP000279384"/>
    </source>
</evidence>
<dbReference type="EMBL" id="RBID01000011">
    <property type="protein sequence ID" value="RKQ61269.1"/>
    <property type="molecule type" value="Genomic_DNA"/>
</dbReference>
<dbReference type="InterPro" id="IPR050499">
    <property type="entry name" value="PEP-utilizing_PTS_enzyme"/>
</dbReference>
<dbReference type="InterPro" id="IPR036637">
    <property type="entry name" value="Phosphohistidine_dom_sf"/>
</dbReference>
<dbReference type="PROSITE" id="PS00372">
    <property type="entry name" value="PTS_EIIA_TYPE_2_HIS"/>
    <property type="match status" value="1"/>
</dbReference>
<dbReference type="NCBIfam" id="TIGR01417">
    <property type="entry name" value="PTS_I_fam"/>
    <property type="match status" value="1"/>
</dbReference>
<dbReference type="PRINTS" id="PR01736">
    <property type="entry name" value="PHPHTRNFRASE"/>
</dbReference>
<dbReference type="InterPro" id="IPR016152">
    <property type="entry name" value="PTrfase/Anion_transptr"/>
</dbReference>
<keyword evidence="11" id="KW-0598">Phosphotransferase system</keyword>
<dbReference type="CDD" id="cd00367">
    <property type="entry name" value="PTS-HPr_like"/>
    <property type="match status" value="1"/>
</dbReference>
<dbReference type="SUPFAM" id="SSF55804">
    <property type="entry name" value="Phoshotransferase/anion transport protein"/>
    <property type="match status" value="1"/>
</dbReference>
<dbReference type="SUPFAM" id="SSF51621">
    <property type="entry name" value="Phosphoenolpyruvate/pyruvate domain"/>
    <property type="match status" value="1"/>
</dbReference>
<dbReference type="Gene3D" id="3.30.1340.10">
    <property type="entry name" value="HPr-like"/>
    <property type="match status" value="1"/>
</dbReference>